<gene>
    <name evidence="2" type="ORF">SARC_06695</name>
</gene>
<feature type="region of interest" description="Disordered" evidence="1">
    <location>
        <begin position="1"/>
        <end position="43"/>
    </location>
</feature>
<dbReference type="RefSeq" id="XP_014154865.1">
    <property type="nucleotide sequence ID" value="XM_014299390.1"/>
</dbReference>
<proteinExistence type="predicted"/>
<organism evidence="2 3">
    <name type="scientific">Sphaeroforma arctica JP610</name>
    <dbReference type="NCBI Taxonomy" id="667725"/>
    <lineage>
        <taxon>Eukaryota</taxon>
        <taxon>Ichthyosporea</taxon>
        <taxon>Ichthyophonida</taxon>
        <taxon>Sphaeroforma</taxon>
    </lineage>
</organism>
<accession>A0A0L0FYB9</accession>
<feature type="compositionally biased region" description="Basic and acidic residues" evidence="1">
    <location>
        <begin position="23"/>
        <end position="35"/>
    </location>
</feature>
<evidence type="ECO:0000313" key="3">
    <source>
        <dbReference type="Proteomes" id="UP000054560"/>
    </source>
</evidence>
<evidence type="ECO:0000256" key="1">
    <source>
        <dbReference type="SAM" id="MobiDB-lite"/>
    </source>
</evidence>
<evidence type="ECO:0000313" key="2">
    <source>
        <dbReference type="EMBL" id="KNC80963.1"/>
    </source>
</evidence>
<keyword evidence="3" id="KW-1185">Reference proteome</keyword>
<dbReference type="Proteomes" id="UP000054560">
    <property type="component" value="Unassembled WGS sequence"/>
</dbReference>
<dbReference type="AlphaFoldDB" id="A0A0L0FYB9"/>
<name>A0A0L0FYB9_9EUKA</name>
<reference evidence="2 3" key="1">
    <citation type="submission" date="2011-02" db="EMBL/GenBank/DDBJ databases">
        <title>The Genome Sequence of Sphaeroforma arctica JP610.</title>
        <authorList>
            <consortium name="The Broad Institute Genome Sequencing Platform"/>
            <person name="Russ C."/>
            <person name="Cuomo C."/>
            <person name="Young S.K."/>
            <person name="Zeng Q."/>
            <person name="Gargeya S."/>
            <person name="Alvarado L."/>
            <person name="Berlin A."/>
            <person name="Chapman S.B."/>
            <person name="Chen Z."/>
            <person name="Freedman E."/>
            <person name="Gellesch M."/>
            <person name="Goldberg J."/>
            <person name="Griggs A."/>
            <person name="Gujja S."/>
            <person name="Heilman E."/>
            <person name="Heiman D."/>
            <person name="Howarth C."/>
            <person name="Mehta T."/>
            <person name="Neiman D."/>
            <person name="Pearson M."/>
            <person name="Roberts A."/>
            <person name="Saif S."/>
            <person name="Shea T."/>
            <person name="Shenoy N."/>
            <person name="Sisk P."/>
            <person name="Stolte C."/>
            <person name="Sykes S."/>
            <person name="White J."/>
            <person name="Yandava C."/>
            <person name="Burger G."/>
            <person name="Gray M.W."/>
            <person name="Holland P.W.H."/>
            <person name="King N."/>
            <person name="Lang F.B.F."/>
            <person name="Roger A.J."/>
            <person name="Ruiz-Trillo I."/>
            <person name="Haas B."/>
            <person name="Nusbaum C."/>
            <person name="Birren B."/>
        </authorList>
    </citation>
    <scope>NUCLEOTIDE SEQUENCE [LARGE SCALE GENOMIC DNA]</scope>
    <source>
        <strain evidence="2 3">JP610</strain>
    </source>
</reference>
<dbReference type="GeneID" id="25907199"/>
<sequence length="365" mass="40546">MMSCRHHYPTGRWTTTIPSSPGDPREGGAEAESKVDCSGQGKVARPGKEPTICSRLQWLRRPWRCQCGPGNLVLYLLCDALNGVLMVIPPEHGTFFGGNGQPLVVPSWGCTLVGLLQSDCIDPPTVFVSTLLAPSGLLEPTLWGAQFAGAYRPTHGSAFNTTDEDTVRRFLRKVGVAGEDQEKAQATIDDALAEKERSWQEYTSKREMNIIEGDHERMIQDPLHDALDWSEDQLQALRSQQDQISEMTGSTVDDKGLDVDVLPKDHTAVRYNFILLGIDKVSRLAAGRPMRRHEHTFEKAKRCMEYQDMEDVATLDLLEPKPTDTDRRAWVIVAKTQLAQARAASRFAHVCGWTSRYVSPSKGAA</sequence>
<dbReference type="EMBL" id="KQ242085">
    <property type="protein sequence ID" value="KNC80963.1"/>
    <property type="molecule type" value="Genomic_DNA"/>
</dbReference>
<protein>
    <submittedName>
        <fullName evidence="2">Uncharacterized protein</fullName>
    </submittedName>
</protein>